<feature type="transmembrane region" description="Helical" evidence="1">
    <location>
        <begin position="224"/>
        <end position="242"/>
    </location>
</feature>
<feature type="transmembrane region" description="Helical" evidence="1">
    <location>
        <begin position="20"/>
        <end position="41"/>
    </location>
</feature>
<dbReference type="AlphaFoldDB" id="A0A3D3R9M9"/>
<feature type="transmembrane region" description="Helical" evidence="1">
    <location>
        <begin position="295"/>
        <end position="323"/>
    </location>
</feature>
<feature type="transmembrane region" description="Helical" evidence="1">
    <location>
        <begin position="193"/>
        <end position="212"/>
    </location>
</feature>
<accession>A0A3D3R9M9</accession>
<proteinExistence type="predicted"/>
<reference evidence="2 3" key="1">
    <citation type="journal article" date="2018" name="Nat. Biotechnol.">
        <title>A standardized bacterial taxonomy based on genome phylogeny substantially revises the tree of life.</title>
        <authorList>
            <person name="Parks D.H."/>
            <person name="Chuvochina M."/>
            <person name="Waite D.W."/>
            <person name="Rinke C."/>
            <person name="Skarshewski A."/>
            <person name="Chaumeil P.A."/>
            <person name="Hugenholtz P."/>
        </authorList>
    </citation>
    <scope>NUCLEOTIDE SEQUENCE [LARGE SCALE GENOMIC DNA]</scope>
    <source>
        <strain evidence="2">UBA9375</strain>
    </source>
</reference>
<evidence type="ECO:0000313" key="3">
    <source>
        <dbReference type="Proteomes" id="UP000263642"/>
    </source>
</evidence>
<sequence>MSVPDYESGNAEWVMSSREWYLSSGSIWFACLFLTATVTIADPDLWGHTLYGLRALEQHVLVERTDPFCYTEPGTSWINHEWFSELSFGWLWSQIGNSGLWLWRNFWFCMILIPTWIALGRSRASLSAAVLLLVYGAFCLAQFVVFVRPQLVTFGCFAWTLLLLREYVDHPQAKGVWYLPVVMLFWSNSHGGFLAGVGIEAVVVLWVGWGCFQGHYQRREFYRLLVAVTASWMVTLINPYGIHLHQMLWDHLITTQIVREWQPLWQARQALLYYIPFLLIALAIFRSRKWEWIDLLLIAVVAWQAVSHIRHVALLAIAVMILLPRPITDAIRNLFPVINQQWSGETRLGLRSVLITSMTLAVLGLGAHTVIHLQEEGVPPWQIGVETQSRAPGMPVAVMQVMQKEHLAGNILTDYGWAQYVIWQTFPESRVAFDGRYRTVYSAQLEEEFVAFQKLNQNSSGSNPLLDQYPTEIILLPKAQQTNDYLKNRSDWFLIYEDEQATLWVKDIPRFQKILERSRQTAIPKPEIPKWLLFPADPPETGKQP</sequence>
<feature type="transmembrane region" description="Helical" evidence="1">
    <location>
        <begin position="101"/>
        <end position="119"/>
    </location>
</feature>
<dbReference type="Proteomes" id="UP000263642">
    <property type="component" value="Unassembled WGS sequence"/>
</dbReference>
<feature type="transmembrane region" description="Helical" evidence="1">
    <location>
        <begin position="126"/>
        <end position="147"/>
    </location>
</feature>
<keyword evidence="1" id="KW-1133">Transmembrane helix</keyword>
<keyword evidence="1" id="KW-0472">Membrane</keyword>
<protein>
    <recommendedName>
        <fullName evidence="4">Glycosyltransferase RgtA/B/C/D-like domain-containing protein</fullName>
    </recommendedName>
</protein>
<dbReference type="EMBL" id="DQAY01000132">
    <property type="protein sequence ID" value="HCO25489.1"/>
    <property type="molecule type" value="Genomic_DNA"/>
</dbReference>
<organism evidence="2 3">
    <name type="scientific">Gimesia maris</name>
    <dbReference type="NCBI Taxonomy" id="122"/>
    <lineage>
        <taxon>Bacteria</taxon>
        <taxon>Pseudomonadati</taxon>
        <taxon>Planctomycetota</taxon>
        <taxon>Planctomycetia</taxon>
        <taxon>Planctomycetales</taxon>
        <taxon>Planctomycetaceae</taxon>
        <taxon>Gimesia</taxon>
    </lineage>
</organism>
<gene>
    <name evidence="2" type="ORF">DIT97_21620</name>
</gene>
<comment type="caution">
    <text evidence="2">The sequence shown here is derived from an EMBL/GenBank/DDBJ whole genome shotgun (WGS) entry which is preliminary data.</text>
</comment>
<evidence type="ECO:0000313" key="2">
    <source>
        <dbReference type="EMBL" id="HCO25489.1"/>
    </source>
</evidence>
<evidence type="ECO:0000256" key="1">
    <source>
        <dbReference type="SAM" id="Phobius"/>
    </source>
</evidence>
<keyword evidence="1" id="KW-0812">Transmembrane</keyword>
<evidence type="ECO:0008006" key="4">
    <source>
        <dbReference type="Google" id="ProtNLM"/>
    </source>
</evidence>
<name>A0A3D3R9M9_9PLAN</name>
<feature type="transmembrane region" description="Helical" evidence="1">
    <location>
        <begin position="271"/>
        <end position="288"/>
    </location>
</feature>